<name>A0A7G5F6Z9_KLEPN</name>
<sequence length="53" mass="5465">MGVGKTHLAIALRYRSGSAASRPASSLRPTLVLQLGADQRNRPGIPAGLTPPS</sequence>
<evidence type="ECO:0000313" key="2">
    <source>
        <dbReference type="EMBL" id="QMV82379.1"/>
    </source>
</evidence>
<organism evidence="2">
    <name type="scientific">Klebsiella pneumoniae</name>
    <dbReference type="NCBI Taxonomy" id="573"/>
    <lineage>
        <taxon>Bacteria</taxon>
        <taxon>Pseudomonadati</taxon>
        <taxon>Pseudomonadota</taxon>
        <taxon>Gammaproteobacteria</taxon>
        <taxon>Enterobacterales</taxon>
        <taxon>Enterobacteriaceae</taxon>
        <taxon>Klebsiella/Raoultella group</taxon>
        <taxon>Klebsiella</taxon>
        <taxon>Klebsiella pneumoniae complex</taxon>
    </lineage>
</organism>
<evidence type="ECO:0000256" key="1">
    <source>
        <dbReference type="SAM" id="MobiDB-lite"/>
    </source>
</evidence>
<accession>A0A7G5F6Z9</accession>
<proteinExistence type="predicted"/>
<reference evidence="2" key="1">
    <citation type="submission" date="2019-09" db="EMBL/GenBank/DDBJ databases">
        <authorList>
            <person name="Zhou D."/>
            <person name="Xu Y."/>
        </authorList>
    </citation>
    <scope>NUCLEOTIDE SEQUENCE</scope>
    <source>
        <strain evidence="2">A2359</strain>
        <plasmid evidence="2">pA2359-IMP</plasmid>
    </source>
</reference>
<dbReference type="EMBL" id="MN423363">
    <property type="protein sequence ID" value="QMV82379.1"/>
    <property type="molecule type" value="Genomic_DNA"/>
</dbReference>
<keyword evidence="2" id="KW-0614">Plasmid</keyword>
<geneLocation type="plasmid" evidence="2">
    <name>pA2359-IMP</name>
</geneLocation>
<dbReference type="AlphaFoldDB" id="A0A7G5F6Z9"/>
<feature type="region of interest" description="Disordered" evidence="1">
    <location>
        <begin position="33"/>
        <end position="53"/>
    </location>
</feature>
<protein>
    <submittedName>
        <fullName evidence="2">Uncharacterized protein</fullName>
    </submittedName>
</protein>